<dbReference type="Proteomes" id="UP000831304">
    <property type="component" value="Chromosome"/>
</dbReference>
<keyword evidence="4" id="KW-1185">Reference proteome</keyword>
<dbReference type="Gene3D" id="2.70.70.10">
    <property type="entry name" value="Glucose Permease (Domain IIA)"/>
    <property type="match status" value="1"/>
</dbReference>
<dbReference type="Pfam" id="PF01551">
    <property type="entry name" value="Peptidase_M23"/>
    <property type="match status" value="1"/>
</dbReference>
<dbReference type="InterPro" id="IPR016047">
    <property type="entry name" value="M23ase_b-sheet_dom"/>
</dbReference>
<protein>
    <submittedName>
        <fullName evidence="3">M23 family metallopeptidase</fullName>
    </submittedName>
</protein>
<organism evidence="3 4">
    <name type="scientific">Agromyces soli</name>
    <dbReference type="NCBI Taxonomy" id="659012"/>
    <lineage>
        <taxon>Bacteria</taxon>
        <taxon>Bacillati</taxon>
        <taxon>Actinomycetota</taxon>
        <taxon>Actinomycetes</taxon>
        <taxon>Micrococcales</taxon>
        <taxon>Microbacteriaceae</taxon>
        <taxon>Agromyces</taxon>
    </lineage>
</organism>
<evidence type="ECO:0000313" key="4">
    <source>
        <dbReference type="Proteomes" id="UP000831304"/>
    </source>
</evidence>
<dbReference type="InterPro" id="IPR011055">
    <property type="entry name" value="Dup_hybrid_motif"/>
</dbReference>
<reference evidence="3 4" key="1">
    <citation type="submission" date="2022-03" db="EMBL/GenBank/DDBJ databases">
        <title>Agromyces sp. isolated from the gut of P. brevitarsis seulensis larvae.</title>
        <authorList>
            <person name="Won M."/>
            <person name="Kwon S.-W."/>
        </authorList>
    </citation>
    <scope>NUCLEOTIDE SEQUENCE [LARGE SCALE GENOMIC DNA]</scope>
    <source>
        <strain evidence="3 4">KACC 16215</strain>
    </source>
</reference>
<gene>
    <name evidence="3" type="ORF">MTP13_08555</name>
</gene>
<dbReference type="PANTHER" id="PTHR21666:SF270">
    <property type="entry name" value="MUREIN HYDROLASE ACTIVATOR ENVC"/>
    <property type="match status" value="1"/>
</dbReference>
<dbReference type="CDD" id="cd12797">
    <property type="entry name" value="M23_peptidase"/>
    <property type="match status" value="1"/>
</dbReference>
<proteinExistence type="predicted"/>
<feature type="region of interest" description="Disordered" evidence="1">
    <location>
        <begin position="15"/>
        <end position="35"/>
    </location>
</feature>
<evidence type="ECO:0000313" key="3">
    <source>
        <dbReference type="EMBL" id="UOE27813.1"/>
    </source>
</evidence>
<dbReference type="EMBL" id="CP094533">
    <property type="protein sequence ID" value="UOE27813.1"/>
    <property type="molecule type" value="Genomic_DNA"/>
</dbReference>
<feature type="domain" description="M23ase beta-sheet core" evidence="2">
    <location>
        <begin position="33"/>
        <end position="125"/>
    </location>
</feature>
<dbReference type="SUPFAM" id="SSF51261">
    <property type="entry name" value="Duplicated hybrid motif"/>
    <property type="match status" value="1"/>
</dbReference>
<name>A0ABY4B168_9MICO</name>
<evidence type="ECO:0000256" key="1">
    <source>
        <dbReference type="SAM" id="MobiDB-lite"/>
    </source>
</evidence>
<dbReference type="PANTHER" id="PTHR21666">
    <property type="entry name" value="PEPTIDASE-RELATED"/>
    <property type="match status" value="1"/>
</dbReference>
<evidence type="ECO:0000259" key="2">
    <source>
        <dbReference type="Pfam" id="PF01551"/>
    </source>
</evidence>
<dbReference type="RefSeq" id="WP_243570650.1">
    <property type="nucleotide sequence ID" value="NZ_BAAARD010000001.1"/>
</dbReference>
<sequence>MVRYQHPFPKAANYDASDPYGMEPPPPFRNGAPHRGADYNGPAAQNLAPVPAIAEGVVDWSAWYEGLGNVVTIKHADGAYSGYCHLTDRNVSVGQTIARGAIVGRVGGTATSDFSYAPHLHLTMGWSSAATRGSGSYWSDHFDPIPYIDQRLNAPETGDDMAKSYPTRDDYRGDFTLAINQATQLKNANGTDANIAATPDVGRLFVTGHVYAQAAAGQALDIWFILSDVSTGAESPHFVERAVAGPDGRIFANPTFQLGLASTRRVFLRIQAPSSNTATVKITRLAADATLFQ</sequence>
<accession>A0ABY4B168</accession>
<dbReference type="InterPro" id="IPR050570">
    <property type="entry name" value="Cell_wall_metabolism_enzyme"/>
</dbReference>